<dbReference type="Proteomes" id="UP001341840">
    <property type="component" value="Unassembled WGS sequence"/>
</dbReference>
<evidence type="ECO:0000313" key="2">
    <source>
        <dbReference type="Proteomes" id="UP001341840"/>
    </source>
</evidence>
<accession>A0ABU6WP12</accession>
<keyword evidence="2" id="KW-1185">Reference proteome</keyword>
<comment type="caution">
    <text evidence="1">The sequence shown here is derived from an EMBL/GenBank/DDBJ whole genome shotgun (WGS) entry which is preliminary data.</text>
</comment>
<protein>
    <submittedName>
        <fullName evidence="1">Uncharacterized protein</fullName>
    </submittedName>
</protein>
<dbReference type="EMBL" id="JASCZI010181786">
    <property type="protein sequence ID" value="MED6185838.1"/>
    <property type="molecule type" value="Genomic_DNA"/>
</dbReference>
<sequence length="102" mass="11756">MECATPVVLPEIESDPQEKAEMFERYKLDYIQFTLTEMYDEGEKASRIFRKLKDIIARLFEQYSIWNPKPLEDSQEASMSSNVAPRSSIELSDSAALCLKTL</sequence>
<gene>
    <name evidence="1" type="ORF">PIB30_060854</name>
</gene>
<name>A0ABU6WP12_9FABA</name>
<evidence type="ECO:0000313" key="1">
    <source>
        <dbReference type="EMBL" id="MED6185838.1"/>
    </source>
</evidence>
<reference evidence="1 2" key="1">
    <citation type="journal article" date="2023" name="Plants (Basel)">
        <title>Bridging the Gap: Combining Genomics and Transcriptomics Approaches to Understand Stylosanthes scabra, an Orphan Legume from the Brazilian Caatinga.</title>
        <authorList>
            <person name="Ferreira-Neto J.R.C."/>
            <person name="da Silva M.D."/>
            <person name="Binneck E."/>
            <person name="de Melo N.F."/>
            <person name="da Silva R.H."/>
            <person name="de Melo A.L.T.M."/>
            <person name="Pandolfi V."/>
            <person name="Bustamante F.O."/>
            <person name="Brasileiro-Vidal A.C."/>
            <person name="Benko-Iseppon A.M."/>
        </authorList>
    </citation>
    <scope>NUCLEOTIDE SEQUENCE [LARGE SCALE GENOMIC DNA]</scope>
    <source>
        <tissue evidence="1">Leaves</tissue>
    </source>
</reference>
<organism evidence="1 2">
    <name type="scientific">Stylosanthes scabra</name>
    <dbReference type="NCBI Taxonomy" id="79078"/>
    <lineage>
        <taxon>Eukaryota</taxon>
        <taxon>Viridiplantae</taxon>
        <taxon>Streptophyta</taxon>
        <taxon>Embryophyta</taxon>
        <taxon>Tracheophyta</taxon>
        <taxon>Spermatophyta</taxon>
        <taxon>Magnoliopsida</taxon>
        <taxon>eudicotyledons</taxon>
        <taxon>Gunneridae</taxon>
        <taxon>Pentapetalae</taxon>
        <taxon>rosids</taxon>
        <taxon>fabids</taxon>
        <taxon>Fabales</taxon>
        <taxon>Fabaceae</taxon>
        <taxon>Papilionoideae</taxon>
        <taxon>50 kb inversion clade</taxon>
        <taxon>dalbergioids sensu lato</taxon>
        <taxon>Dalbergieae</taxon>
        <taxon>Pterocarpus clade</taxon>
        <taxon>Stylosanthes</taxon>
    </lineage>
</organism>
<proteinExistence type="predicted"/>